<sequence length="91" mass="10052">MTSADEFSIVNIAEAPWDDVRTVVGTRGDPSRCWCQFFKTSNAGWDATTSDIFCADLRKQIAQARSPCSWRRVRCGVASVGGRAVVRLALR</sequence>
<name>A0A4R8V1R0_9MICO</name>
<protein>
    <submittedName>
        <fullName evidence="1">Uncharacterized protein</fullName>
    </submittedName>
</protein>
<evidence type="ECO:0000313" key="1">
    <source>
        <dbReference type="EMBL" id="TFB74806.1"/>
    </source>
</evidence>
<gene>
    <name evidence="1" type="ORF">E3O06_06815</name>
</gene>
<accession>A0A4R8V1R0</accession>
<dbReference type="OrthoDB" id="3239945at2"/>
<reference evidence="1 2" key="1">
    <citation type="submission" date="2019-03" db="EMBL/GenBank/DDBJ databases">
        <title>Genomics of glacier-inhabiting Cryobacterium strains.</title>
        <authorList>
            <person name="Liu Q."/>
            <person name="Xin Y.-H."/>
        </authorList>
    </citation>
    <scope>NUCLEOTIDE SEQUENCE [LARGE SCALE GENOMIC DNA]</scope>
    <source>
        <strain evidence="1 2">HLT2-23</strain>
    </source>
</reference>
<dbReference type="RefSeq" id="WP_134502237.1">
    <property type="nucleotide sequence ID" value="NZ_SOEY01000010.1"/>
</dbReference>
<dbReference type="AlphaFoldDB" id="A0A4R8V1R0"/>
<proteinExistence type="predicted"/>
<evidence type="ECO:0000313" key="2">
    <source>
        <dbReference type="Proteomes" id="UP000298173"/>
    </source>
</evidence>
<organism evidence="1 2">
    <name type="scientific">Cryobacterium glaciale</name>
    <dbReference type="NCBI Taxonomy" id="1259145"/>
    <lineage>
        <taxon>Bacteria</taxon>
        <taxon>Bacillati</taxon>
        <taxon>Actinomycetota</taxon>
        <taxon>Actinomycetes</taxon>
        <taxon>Micrococcales</taxon>
        <taxon>Microbacteriaceae</taxon>
        <taxon>Cryobacterium</taxon>
    </lineage>
</organism>
<dbReference type="EMBL" id="SOEY01000010">
    <property type="protein sequence ID" value="TFB74806.1"/>
    <property type="molecule type" value="Genomic_DNA"/>
</dbReference>
<keyword evidence="2" id="KW-1185">Reference proteome</keyword>
<dbReference type="Proteomes" id="UP000298173">
    <property type="component" value="Unassembled WGS sequence"/>
</dbReference>
<comment type="caution">
    <text evidence="1">The sequence shown here is derived from an EMBL/GenBank/DDBJ whole genome shotgun (WGS) entry which is preliminary data.</text>
</comment>